<reference evidence="8 9" key="2">
    <citation type="submission" date="2008-10" db="EMBL/GenBank/DDBJ databases">
        <authorList>
            <person name="Fulton L."/>
            <person name="Clifton S."/>
            <person name="Fulton B."/>
            <person name="Xu J."/>
            <person name="Minx P."/>
            <person name="Pepin K.H."/>
            <person name="Johnson M."/>
            <person name="Thiruvilangam P."/>
            <person name="Bhonagiri V."/>
            <person name="Nash W.E."/>
            <person name="Mardis E.R."/>
            <person name="Wilson R.K."/>
        </authorList>
    </citation>
    <scope>NUCLEOTIDE SEQUENCE [LARGE SCALE GENOMIC DNA]</scope>
    <source>
        <strain evidence="8 9">DSM 13279</strain>
    </source>
</reference>
<reference evidence="8 9" key="1">
    <citation type="submission" date="2008-10" db="EMBL/GenBank/DDBJ databases">
        <title>Draft genome sequence of Collinsella stercoris (DSM 13279).</title>
        <authorList>
            <person name="Sudarsanam P."/>
            <person name="Ley R."/>
            <person name="Guruge J."/>
            <person name="Turnbaugh P.J."/>
            <person name="Mahowald M."/>
            <person name="Liep D."/>
            <person name="Gordon J."/>
        </authorList>
    </citation>
    <scope>NUCLEOTIDE SEQUENCE [LARGE SCALE GENOMIC DNA]</scope>
    <source>
        <strain evidence="8 9">DSM 13279</strain>
    </source>
</reference>
<dbReference type="EC" id="3.6.1.7" evidence="2 5"/>
<organism evidence="8 9">
    <name type="scientific">Collinsella stercoris DSM 13279</name>
    <dbReference type="NCBI Taxonomy" id="445975"/>
    <lineage>
        <taxon>Bacteria</taxon>
        <taxon>Bacillati</taxon>
        <taxon>Actinomycetota</taxon>
        <taxon>Coriobacteriia</taxon>
        <taxon>Coriobacteriales</taxon>
        <taxon>Coriobacteriaceae</taxon>
        <taxon>Collinsella</taxon>
    </lineage>
</organism>
<comment type="similarity">
    <text evidence="1 6">Belongs to the acylphosphatase family.</text>
</comment>
<evidence type="ECO:0000313" key="9">
    <source>
        <dbReference type="Proteomes" id="UP000003560"/>
    </source>
</evidence>
<dbReference type="AlphaFoldDB" id="B6GBE0"/>
<keyword evidence="5 8" id="KW-0378">Hydrolase</keyword>
<comment type="caution">
    <text evidence="8">The sequence shown here is derived from an EMBL/GenBank/DDBJ whole genome shotgun (WGS) entry which is preliminary data.</text>
</comment>
<dbReference type="SUPFAM" id="SSF54975">
    <property type="entry name" value="Acylphosphatase/BLUF domain-like"/>
    <property type="match status" value="1"/>
</dbReference>
<dbReference type="Proteomes" id="UP000003560">
    <property type="component" value="Unassembled WGS sequence"/>
</dbReference>
<proteinExistence type="inferred from homology"/>
<dbReference type="eggNOG" id="COG1254">
    <property type="taxonomic scope" value="Bacteria"/>
</dbReference>
<dbReference type="Pfam" id="PF00708">
    <property type="entry name" value="Acylphosphatase"/>
    <property type="match status" value="1"/>
</dbReference>
<protein>
    <recommendedName>
        <fullName evidence="3 5">acylphosphatase</fullName>
        <ecNumber evidence="2 5">3.6.1.7</ecNumber>
    </recommendedName>
</protein>
<evidence type="ECO:0000256" key="5">
    <source>
        <dbReference type="PROSITE-ProRule" id="PRU00520"/>
    </source>
</evidence>
<dbReference type="InterPro" id="IPR036046">
    <property type="entry name" value="Acylphosphatase-like_dom_sf"/>
</dbReference>
<dbReference type="STRING" id="445975.COLSTE_01399"/>
<dbReference type="Gene3D" id="3.30.70.100">
    <property type="match status" value="1"/>
</dbReference>
<dbReference type="InterPro" id="IPR020456">
    <property type="entry name" value="Acylphosphatase"/>
</dbReference>
<evidence type="ECO:0000259" key="7">
    <source>
        <dbReference type="PROSITE" id="PS51160"/>
    </source>
</evidence>
<dbReference type="InterPro" id="IPR001792">
    <property type="entry name" value="Acylphosphatase-like_dom"/>
</dbReference>
<evidence type="ECO:0000256" key="2">
    <source>
        <dbReference type="ARBA" id="ARBA00012150"/>
    </source>
</evidence>
<dbReference type="PANTHER" id="PTHR47268">
    <property type="entry name" value="ACYLPHOSPHATASE"/>
    <property type="match status" value="1"/>
</dbReference>
<dbReference type="InterPro" id="IPR017968">
    <property type="entry name" value="Acylphosphatase_CS"/>
</dbReference>
<dbReference type="PRINTS" id="PR00112">
    <property type="entry name" value="ACYLPHPHTASE"/>
</dbReference>
<dbReference type="EMBL" id="ABXJ01000073">
    <property type="protein sequence ID" value="EEA90402.1"/>
    <property type="molecule type" value="Genomic_DNA"/>
</dbReference>
<feature type="domain" description="Acylphosphatase-like" evidence="7">
    <location>
        <begin position="68"/>
        <end position="157"/>
    </location>
</feature>
<evidence type="ECO:0000313" key="8">
    <source>
        <dbReference type="EMBL" id="EEA90402.1"/>
    </source>
</evidence>
<accession>B6GBE0</accession>
<sequence>MRMQSPRKAVRSTEMGLFEKMMGHARDFSRAMGTTDEEVEHAARISPREAELRTELAYDIEQGSGPRRLALLFSGDVQGVGFRWTNQSLAQDRHLTGWVKNLPDGTVQMEIQGPPQALAAHLERIHAYYARFGNRIWLEAADDAACLPSDTNFDVRY</sequence>
<gene>
    <name evidence="8" type="ORF">COLSTE_01399</name>
</gene>
<feature type="active site" evidence="5">
    <location>
        <position position="83"/>
    </location>
</feature>
<dbReference type="PROSITE" id="PS00151">
    <property type="entry name" value="ACYLPHOSPHATASE_2"/>
    <property type="match status" value="1"/>
</dbReference>
<feature type="active site" evidence="5">
    <location>
        <position position="101"/>
    </location>
</feature>
<dbReference type="PANTHER" id="PTHR47268:SF4">
    <property type="entry name" value="ACYLPHOSPHATASE"/>
    <property type="match status" value="1"/>
</dbReference>
<keyword evidence="9" id="KW-1185">Reference proteome</keyword>
<dbReference type="GO" id="GO:0003998">
    <property type="term" value="F:acylphosphatase activity"/>
    <property type="evidence" value="ECO:0007669"/>
    <property type="project" value="UniProtKB-EC"/>
</dbReference>
<evidence type="ECO:0000256" key="4">
    <source>
        <dbReference type="ARBA" id="ARBA00047645"/>
    </source>
</evidence>
<evidence type="ECO:0000256" key="1">
    <source>
        <dbReference type="ARBA" id="ARBA00005614"/>
    </source>
</evidence>
<evidence type="ECO:0000256" key="6">
    <source>
        <dbReference type="RuleBase" id="RU004168"/>
    </source>
</evidence>
<comment type="catalytic activity">
    <reaction evidence="4 5">
        <text>an acyl phosphate + H2O = a carboxylate + phosphate + H(+)</text>
        <dbReference type="Rhea" id="RHEA:14965"/>
        <dbReference type="ChEBI" id="CHEBI:15377"/>
        <dbReference type="ChEBI" id="CHEBI:15378"/>
        <dbReference type="ChEBI" id="CHEBI:29067"/>
        <dbReference type="ChEBI" id="CHEBI:43474"/>
        <dbReference type="ChEBI" id="CHEBI:59918"/>
        <dbReference type="EC" id="3.6.1.7"/>
    </reaction>
</comment>
<name>B6GBE0_9ACTN</name>
<dbReference type="HOGENOM" id="CLU_141932_2_0_11"/>
<dbReference type="PROSITE" id="PS51160">
    <property type="entry name" value="ACYLPHOSPHATASE_3"/>
    <property type="match status" value="1"/>
</dbReference>
<evidence type="ECO:0000256" key="3">
    <source>
        <dbReference type="ARBA" id="ARBA00015991"/>
    </source>
</evidence>